<evidence type="ECO:0000256" key="3">
    <source>
        <dbReference type="ARBA" id="ARBA00022578"/>
    </source>
</evidence>
<dbReference type="PANTHER" id="PTHR33217">
    <property type="entry name" value="TRANSPOSASE FOR INSERTION SEQUENCE ELEMENT IS1081"/>
    <property type="match status" value="1"/>
</dbReference>
<dbReference type="GO" id="GO:0003677">
    <property type="term" value="F:DNA binding"/>
    <property type="evidence" value="ECO:0007669"/>
    <property type="project" value="UniProtKB-UniRule"/>
</dbReference>
<dbReference type="EMBL" id="FMYU01000001">
    <property type="protein sequence ID" value="SDB98718.1"/>
    <property type="molecule type" value="Genomic_DNA"/>
</dbReference>
<keyword evidence="3 6" id="KW-0815">Transposition</keyword>
<evidence type="ECO:0000256" key="5">
    <source>
        <dbReference type="ARBA" id="ARBA00023172"/>
    </source>
</evidence>
<evidence type="ECO:0000256" key="2">
    <source>
        <dbReference type="ARBA" id="ARBA00010961"/>
    </source>
</evidence>
<keyword evidence="5 6" id="KW-0233">DNA recombination</keyword>
<name>A0A1G6HX42_9BACT</name>
<proteinExistence type="inferred from homology"/>
<dbReference type="PANTHER" id="PTHR33217:SF8">
    <property type="entry name" value="MUTATOR FAMILY TRANSPOSASE"/>
    <property type="match status" value="1"/>
</dbReference>
<keyword evidence="8" id="KW-1185">Reference proteome</keyword>
<gene>
    <name evidence="7" type="ORF">SAMN05660835_00145</name>
</gene>
<evidence type="ECO:0000313" key="8">
    <source>
        <dbReference type="Proteomes" id="UP000199411"/>
    </source>
</evidence>
<dbReference type="GO" id="GO:0006313">
    <property type="term" value="P:DNA transposition"/>
    <property type="evidence" value="ECO:0007669"/>
    <property type="project" value="UniProtKB-UniRule"/>
</dbReference>
<dbReference type="Proteomes" id="UP000199411">
    <property type="component" value="Unassembled WGS sequence"/>
</dbReference>
<protein>
    <recommendedName>
        <fullName evidence="6">Mutator family transposase</fullName>
    </recommendedName>
</protein>
<dbReference type="AlphaFoldDB" id="A0A1G6HX42"/>
<evidence type="ECO:0000256" key="1">
    <source>
        <dbReference type="ARBA" id="ARBA00002190"/>
    </source>
</evidence>
<dbReference type="GO" id="GO:0004803">
    <property type="term" value="F:transposase activity"/>
    <property type="evidence" value="ECO:0007669"/>
    <property type="project" value="UniProtKB-UniRule"/>
</dbReference>
<dbReference type="Pfam" id="PF00872">
    <property type="entry name" value="Transposase_mut"/>
    <property type="match status" value="1"/>
</dbReference>
<accession>A0A1G6HX42</accession>
<organism evidence="7 8">
    <name type="scientific">Desulfurella multipotens</name>
    <dbReference type="NCBI Taxonomy" id="79269"/>
    <lineage>
        <taxon>Bacteria</taxon>
        <taxon>Pseudomonadati</taxon>
        <taxon>Campylobacterota</taxon>
        <taxon>Desulfurellia</taxon>
        <taxon>Desulfurellales</taxon>
        <taxon>Desulfurellaceae</taxon>
        <taxon>Desulfurella</taxon>
    </lineage>
</organism>
<comment type="similarity">
    <text evidence="2 6">Belongs to the transposase mutator family.</text>
</comment>
<keyword evidence="6" id="KW-0814">Transposable element</keyword>
<evidence type="ECO:0000256" key="6">
    <source>
        <dbReference type="RuleBase" id="RU365089"/>
    </source>
</evidence>
<dbReference type="InterPro" id="IPR001207">
    <property type="entry name" value="Transposase_mutator"/>
</dbReference>
<keyword evidence="4 6" id="KW-0238">DNA-binding</keyword>
<comment type="function">
    <text evidence="1 6">Required for the transposition of the insertion element.</text>
</comment>
<evidence type="ECO:0000313" key="7">
    <source>
        <dbReference type="EMBL" id="SDB98718.1"/>
    </source>
</evidence>
<reference evidence="8" key="1">
    <citation type="submission" date="2016-10" db="EMBL/GenBank/DDBJ databases">
        <authorList>
            <person name="Varghese N."/>
            <person name="Submissions S."/>
        </authorList>
    </citation>
    <scope>NUCLEOTIDE SEQUENCE [LARGE SCALE GENOMIC DNA]</scope>
    <source>
        <strain evidence="8">DSM 8415</strain>
    </source>
</reference>
<sequence length="70" mass="7974">MFFKEKRDNQSKDVCLYNIIGINLYGKKDCLGISISETENPKYWLGVINELKNRGVKDILICSTDGLNGF</sequence>
<evidence type="ECO:0000256" key="4">
    <source>
        <dbReference type="ARBA" id="ARBA00023125"/>
    </source>
</evidence>